<dbReference type="Gene3D" id="2.60.120.620">
    <property type="entry name" value="q2cbj1_9rhob like domain"/>
    <property type="match status" value="1"/>
</dbReference>
<protein>
    <recommendedName>
        <fullName evidence="2">Prolyl 4-hydroxylase alpha subunit Fe(2+) 2OG dioxygenase domain-containing protein</fullName>
    </recommendedName>
</protein>
<dbReference type="Pfam" id="PF13759">
    <property type="entry name" value="2OG-FeII_Oxy_5"/>
    <property type="match status" value="1"/>
</dbReference>
<name>A0A382I8P9_9ZZZZ</name>
<evidence type="ECO:0008006" key="2">
    <source>
        <dbReference type="Google" id="ProtNLM"/>
    </source>
</evidence>
<evidence type="ECO:0000313" key="1">
    <source>
        <dbReference type="EMBL" id="SVB96010.1"/>
    </source>
</evidence>
<dbReference type="EMBL" id="UINC01065890">
    <property type="protein sequence ID" value="SVB96010.1"/>
    <property type="molecule type" value="Genomic_DNA"/>
</dbReference>
<dbReference type="InterPro" id="IPR012668">
    <property type="entry name" value="CHP02466"/>
</dbReference>
<reference evidence="1" key="1">
    <citation type="submission" date="2018-05" db="EMBL/GenBank/DDBJ databases">
        <authorList>
            <person name="Lanie J.A."/>
            <person name="Ng W.-L."/>
            <person name="Kazmierczak K.M."/>
            <person name="Andrzejewski T.M."/>
            <person name="Davidsen T.M."/>
            <person name="Wayne K.J."/>
            <person name="Tettelin H."/>
            <person name="Glass J.I."/>
            <person name="Rusch D."/>
            <person name="Podicherti R."/>
            <person name="Tsui H.-C.T."/>
            <person name="Winkler M.E."/>
        </authorList>
    </citation>
    <scope>NUCLEOTIDE SEQUENCE</scope>
</reference>
<gene>
    <name evidence="1" type="ORF">METZ01_LOCUS248864</name>
</gene>
<proteinExistence type="predicted"/>
<sequence>MLHDVIDQSLIDDTNKMCNDLLPEGTRNYGVRVDNPIHDLQEQIYKMAYDYIRAFENSCKKVIIDKDHKLTISKMWFLDLQDKDYLQAHEHGDNNILSGIVYLKVPEGLKKEYDTEFPEEQSRDGILVSNANGCIEFTYNPMIIPTKLISTSTFLVTPKEGHIYVWPAWLHHTIYPYYGPDIRRSLSFNIVVAPA</sequence>
<accession>A0A382I8P9</accession>
<organism evidence="1">
    <name type="scientific">marine metagenome</name>
    <dbReference type="NCBI Taxonomy" id="408172"/>
    <lineage>
        <taxon>unclassified sequences</taxon>
        <taxon>metagenomes</taxon>
        <taxon>ecological metagenomes</taxon>
    </lineage>
</organism>
<dbReference type="AlphaFoldDB" id="A0A382I8P9"/>